<evidence type="ECO:0000256" key="1">
    <source>
        <dbReference type="ARBA" id="ARBA00004672"/>
    </source>
</evidence>
<sequence>MNKIQKIPEYLKTALHTKILKTELPLLNTGKVRDTFAIPDHPDLLLMVASDRISIFDFVLNALVPLKGEVLTALTVFWLEPGNGLLRKIPNHLIAWGAGIDAYLPEALRGNSALQARALIVQRCDIIPVECVVRGHLTGSAWSDYRKNNGLVFDQQLPAGLQDGSKLPDDVFPFFTPTTKAHIGHDQPLSAADVLKEHGGWLADKSLQIYFTAYKYALAQGIIIADTKFELGDNGWLADEVLTPDSSRFWLIDEWEGALKDTRTPMALDKEVVRLWGKGVLTPFADVSGKKIVGINGLKDTESSEFLQFIHSLSVPTEIIQMTTDRYCKIFRLLTGYSLPDFQRQVMGIAA</sequence>
<dbReference type="Gene3D" id="3.30.470.20">
    <property type="entry name" value="ATP-grasp fold, B domain"/>
    <property type="match status" value="1"/>
</dbReference>
<proteinExistence type="inferred from homology"/>
<dbReference type="PROSITE" id="PS01057">
    <property type="entry name" value="SAICAR_SYNTHETASE_1"/>
    <property type="match status" value="1"/>
</dbReference>
<dbReference type="PANTHER" id="PTHR43700">
    <property type="entry name" value="PHOSPHORIBOSYLAMINOIMIDAZOLE-SUCCINOCARBOXAMIDE SYNTHASE"/>
    <property type="match status" value="1"/>
</dbReference>
<dbReference type="AlphaFoldDB" id="A0A2H0UZG0"/>
<feature type="domain" description="SAICAR synthetase/ADE2 N-terminal" evidence="9">
    <location>
        <begin position="27"/>
        <end position="285"/>
    </location>
</feature>
<evidence type="ECO:0000313" key="11">
    <source>
        <dbReference type="Proteomes" id="UP000228510"/>
    </source>
</evidence>
<dbReference type="PANTHER" id="PTHR43700:SF1">
    <property type="entry name" value="PHOSPHORIBOSYLAMINOIMIDAZOLE-SUCCINOCARBOXAMIDE SYNTHASE"/>
    <property type="match status" value="1"/>
</dbReference>
<evidence type="ECO:0000256" key="6">
    <source>
        <dbReference type="ARBA" id="ARBA00022840"/>
    </source>
</evidence>
<accession>A0A2H0UZG0</accession>
<evidence type="ECO:0000256" key="8">
    <source>
        <dbReference type="HAMAP-Rule" id="MF_00137"/>
    </source>
</evidence>
<evidence type="ECO:0000256" key="7">
    <source>
        <dbReference type="ARBA" id="ARBA00048475"/>
    </source>
</evidence>
<dbReference type="SUPFAM" id="SSF56104">
    <property type="entry name" value="SAICAR synthase-like"/>
    <property type="match status" value="1"/>
</dbReference>
<dbReference type="HAMAP" id="MF_00137">
    <property type="entry name" value="SAICAR_synth"/>
    <property type="match status" value="1"/>
</dbReference>
<comment type="similarity">
    <text evidence="2 8">Belongs to the SAICAR synthetase family.</text>
</comment>
<name>A0A2H0UZG0_9BACT</name>
<evidence type="ECO:0000256" key="3">
    <source>
        <dbReference type="ARBA" id="ARBA00022598"/>
    </source>
</evidence>
<evidence type="ECO:0000313" key="10">
    <source>
        <dbReference type="EMBL" id="PIR92218.1"/>
    </source>
</evidence>
<protein>
    <recommendedName>
        <fullName evidence="8">Phosphoribosylaminoimidazole-succinocarboxamide synthase</fullName>
        <ecNumber evidence="8">6.3.2.6</ecNumber>
    </recommendedName>
    <alternativeName>
        <fullName evidence="8">SAICAR synthetase</fullName>
    </alternativeName>
</protein>
<keyword evidence="5 8" id="KW-0658">Purine biosynthesis</keyword>
<dbReference type="GO" id="GO:0006189">
    <property type="term" value="P:'de novo' IMP biosynthetic process"/>
    <property type="evidence" value="ECO:0007669"/>
    <property type="project" value="UniProtKB-UniRule"/>
</dbReference>
<dbReference type="Proteomes" id="UP000228510">
    <property type="component" value="Unassembled WGS sequence"/>
</dbReference>
<dbReference type="CDD" id="cd01414">
    <property type="entry name" value="SAICAR_synt_Sc"/>
    <property type="match status" value="1"/>
</dbReference>
<keyword evidence="3 8" id="KW-0436">Ligase</keyword>
<dbReference type="GO" id="GO:0004639">
    <property type="term" value="F:phosphoribosylaminoimidazolesuccinocarboxamide synthase activity"/>
    <property type="evidence" value="ECO:0007669"/>
    <property type="project" value="UniProtKB-UniRule"/>
</dbReference>
<keyword evidence="4 8" id="KW-0547">Nucleotide-binding</keyword>
<dbReference type="InterPro" id="IPR018236">
    <property type="entry name" value="SAICAR_synthetase_CS"/>
</dbReference>
<evidence type="ECO:0000256" key="2">
    <source>
        <dbReference type="ARBA" id="ARBA00010190"/>
    </source>
</evidence>
<reference evidence="11" key="1">
    <citation type="submission" date="2017-09" db="EMBL/GenBank/DDBJ databases">
        <title>Depth-based differentiation of microbial function through sediment-hosted aquifers and enrichment of novel symbionts in the deep terrestrial subsurface.</title>
        <authorList>
            <person name="Probst A.J."/>
            <person name="Ladd B."/>
            <person name="Jarett J.K."/>
            <person name="Geller-Mcgrath D.E."/>
            <person name="Sieber C.M.K."/>
            <person name="Emerson J.B."/>
            <person name="Anantharaman K."/>
            <person name="Thomas B.C."/>
            <person name="Malmstrom R."/>
            <person name="Stieglmeier M."/>
            <person name="Klingl A."/>
            <person name="Woyke T."/>
            <person name="Ryan C.M."/>
            <person name="Banfield J.F."/>
        </authorList>
    </citation>
    <scope>NUCLEOTIDE SEQUENCE [LARGE SCALE GENOMIC DNA]</scope>
</reference>
<dbReference type="EMBL" id="PFAT01000036">
    <property type="protein sequence ID" value="PIR92218.1"/>
    <property type="molecule type" value="Genomic_DNA"/>
</dbReference>
<dbReference type="Pfam" id="PF01259">
    <property type="entry name" value="SAICAR_synt"/>
    <property type="match status" value="1"/>
</dbReference>
<evidence type="ECO:0000256" key="4">
    <source>
        <dbReference type="ARBA" id="ARBA00022741"/>
    </source>
</evidence>
<dbReference type="InterPro" id="IPR028923">
    <property type="entry name" value="SAICAR_synt/ADE2_N"/>
</dbReference>
<comment type="catalytic activity">
    <reaction evidence="7 8">
        <text>5-amino-1-(5-phospho-D-ribosyl)imidazole-4-carboxylate + L-aspartate + ATP = (2S)-2-[5-amino-1-(5-phospho-beta-D-ribosyl)imidazole-4-carboxamido]succinate + ADP + phosphate + 2 H(+)</text>
        <dbReference type="Rhea" id="RHEA:22628"/>
        <dbReference type="ChEBI" id="CHEBI:15378"/>
        <dbReference type="ChEBI" id="CHEBI:29991"/>
        <dbReference type="ChEBI" id="CHEBI:30616"/>
        <dbReference type="ChEBI" id="CHEBI:43474"/>
        <dbReference type="ChEBI" id="CHEBI:58443"/>
        <dbReference type="ChEBI" id="CHEBI:77657"/>
        <dbReference type="ChEBI" id="CHEBI:456216"/>
        <dbReference type="EC" id="6.3.2.6"/>
    </reaction>
</comment>
<dbReference type="GO" id="GO:0005524">
    <property type="term" value="F:ATP binding"/>
    <property type="evidence" value="ECO:0007669"/>
    <property type="project" value="UniProtKB-KW"/>
</dbReference>
<comment type="caution">
    <text evidence="10">The sequence shown here is derived from an EMBL/GenBank/DDBJ whole genome shotgun (WGS) entry which is preliminary data.</text>
</comment>
<dbReference type="GO" id="GO:0005737">
    <property type="term" value="C:cytoplasm"/>
    <property type="evidence" value="ECO:0007669"/>
    <property type="project" value="TreeGrafter"/>
</dbReference>
<gene>
    <name evidence="8" type="primary">purC</name>
    <name evidence="10" type="ORF">COU01_02935</name>
</gene>
<organism evidence="10 11">
    <name type="scientific">Candidatus Falkowbacteria bacterium CG10_big_fil_rev_8_21_14_0_10_44_15</name>
    <dbReference type="NCBI Taxonomy" id="1974569"/>
    <lineage>
        <taxon>Bacteria</taxon>
        <taxon>Candidatus Falkowiibacteriota</taxon>
    </lineage>
</organism>
<comment type="pathway">
    <text evidence="1 8">Purine metabolism; IMP biosynthesis via de novo pathway; 5-amino-1-(5-phospho-D-ribosyl)imidazole-4-carboxamide from 5-amino-1-(5-phospho-D-ribosyl)imidazole-4-carboxylate: step 1/2.</text>
</comment>
<evidence type="ECO:0000256" key="5">
    <source>
        <dbReference type="ARBA" id="ARBA00022755"/>
    </source>
</evidence>
<dbReference type="UniPathway" id="UPA00074">
    <property type="reaction ID" value="UER00131"/>
</dbReference>
<dbReference type="Gene3D" id="3.30.200.20">
    <property type="entry name" value="Phosphorylase Kinase, domain 1"/>
    <property type="match status" value="1"/>
</dbReference>
<keyword evidence="6 8" id="KW-0067">ATP-binding</keyword>
<dbReference type="EC" id="6.3.2.6" evidence="8"/>
<evidence type="ECO:0000259" key="9">
    <source>
        <dbReference type="Pfam" id="PF01259"/>
    </source>
</evidence>